<dbReference type="Proteomes" id="UP000192288">
    <property type="component" value="Unassembled WGS sequence"/>
</dbReference>
<proteinExistence type="predicted"/>
<evidence type="ECO:0000313" key="2">
    <source>
        <dbReference type="Proteomes" id="UP000192288"/>
    </source>
</evidence>
<name>A0A1X0VB82_LEUPS</name>
<protein>
    <submittedName>
        <fullName evidence="1">Uncharacterized protein</fullName>
    </submittedName>
</protein>
<gene>
    <name evidence="1" type="ORF">BMR96_09690</name>
</gene>
<reference evidence="1 2" key="1">
    <citation type="journal article" date="2017" name="Front. Microbiol.">
        <title>Genomic Characterization of Dairy Associated Leuconostoc Species and Diversity of Leuconostocs in Undefined Mixed Mesophilic Starter Cultures.</title>
        <authorList>
            <person name="Frantzen C.A."/>
            <person name="Kot W."/>
            <person name="Pedersen T.B."/>
            <person name="Ardo Y.M."/>
            <person name="Broadbent J.R."/>
            <person name="Neve H."/>
            <person name="Hansen L.H."/>
            <person name="Dal Bello F."/>
            <person name="Ostlie H.M."/>
            <person name="Kleppen H.P."/>
            <person name="Vogensen F.K."/>
            <person name="Holo H."/>
        </authorList>
    </citation>
    <scope>NUCLEOTIDE SEQUENCE [LARGE SCALE GENOMIC DNA]</scope>
    <source>
        <strain evidence="1 2">LMGCF08</strain>
    </source>
</reference>
<dbReference type="EMBL" id="MPLS01000079">
    <property type="protein sequence ID" value="ORI96982.1"/>
    <property type="molecule type" value="Genomic_DNA"/>
</dbReference>
<comment type="caution">
    <text evidence="1">The sequence shown here is derived from an EMBL/GenBank/DDBJ whole genome shotgun (WGS) entry which is preliminary data.</text>
</comment>
<evidence type="ECO:0000313" key="1">
    <source>
        <dbReference type="EMBL" id="ORI96982.1"/>
    </source>
</evidence>
<dbReference type="AlphaFoldDB" id="A0A1X0VB82"/>
<dbReference type="RefSeq" id="WP_080519578.1">
    <property type="nucleotide sequence ID" value="NZ_MPLS01000079.1"/>
</dbReference>
<organism evidence="1 2">
    <name type="scientific">Leuconostoc pseudomesenteroides</name>
    <dbReference type="NCBI Taxonomy" id="33968"/>
    <lineage>
        <taxon>Bacteria</taxon>
        <taxon>Bacillati</taxon>
        <taxon>Bacillota</taxon>
        <taxon>Bacilli</taxon>
        <taxon>Lactobacillales</taxon>
        <taxon>Lactobacillaceae</taxon>
        <taxon>Leuconostoc</taxon>
    </lineage>
</organism>
<accession>A0A1X0VB82</accession>
<sequence>MSSVFKKYRMTRKNVLLLAQAIINVNGKITWQDYASDSPYPDQHSLTLNEIKGSPEKFERFRNEFTHQMYSNVINDEMQRLEHDI</sequence>
<dbReference type="eggNOG" id="ENOG50308KH">
    <property type="taxonomic scope" value="Bacteria"/>
</dbReference>
<dbReference type="STRING" id="33968.BMS77_09620"/>